<organism evidence="3 4">
    <name type="scientific">Halocaridina rubra</name>
    <name type="common">Hawaiian red shrimp</name>
    <dbReference type="NCBI Taxonomy" id="373956"/>
    <lineage>
        <taxon>Eukaryota</taxon>
        <taxon>Metazoa</taxon>
        <taxon>Ecdysozoa</taxon>
        <taxon>Arthropoda</taxon>
        <taxon>Crustacea</taxon>
        <taxon>Multicrustacea</taxon>
        <taxon>Malacostraca</taxon>
        <taxon>Eumalacostraca</taxon>
        <taxon>Eucarida</taxon>
        <taxon>Decapoda</taxon>
        <taxon>Pleocyemata</taxon>
        <taxon>Caridea</taxon>
        <taxon>Atyoidea</taxon>
        <taxon>Atyidae</taxon>
        <taxon>Halocaridina</taxon>
    </lineage>
</organism>
<keyword evidence="2" id="KW-1133">Transmembrane helix</keyword>
<accession>A0AAN8WPR2</accession>
<evidence type="ECO:0000256" key="1">
    <source>
        <dbReference type="SAM" id="MobiDB-lite"/>
    </source>
</evidence>
<name>A0AAN8WPR2_HALRR</name>
<feature type="transmembrane region" description="Helical" evidence="2">
    <location>
        <begin position="154"/>
        <end position="176"/>
    </location>
</feature>
<feature type="region of interest" description="Disordered" evidence="1">
    <location>
        <begin position="1"/>
        <end position="27"/>
    </location>
</feature>
<gene>
    <name evidence="3" type="ORF">SK128_027296</name>
</gene>
<proteinExistence type="predicted"/>
<evidence type="ECO:0000313" key="3">
    <source>
        <dbReference type="EMBL" id="KAK7065204.1"/>
    </source>
</evidence>
<feature type="transmembrane region" description="Helical" evidence="2">
    <location>
        <begin position="39"/>
        <end position="62"/>
    </location>
</feature>
<keyword evidence="2" id="KW-0812">Transmembrane</keyword>
<comment type="caution">
    <text evidence="3">The sequence shown here is derived from an EMBL/GenBank/DDBJ whole genome shotgun (WGS) entry which is preliminary data.</text>
</comment>
<dbReference type="Proteomes" id="UP001381693">
    <property type="component" value="Unassembled WGS sequence"/>
</dbReference>
<evidence type="ECO:0000313" key="4">
    <source>
        <dbReference type="Proteomes" id="UP001381693"/>
    </source>
</evidence>
<feature type="compositionally biased region" description="Polar residues" evidence="1">
    <location>
        <begin position="1"/>
        <end position="16"/>
    </location>
</feature>
<reference evidence="3 4" key="1">
    <citation type="submission" date="2023-11" db="EMBL/GenBank/DDBJ databases">
        <title>Halocaridina rubra genome assembly.</title>
        <authorList>
            <person name="Smith C."/>
        </authorList>
    </citation>
    <scope>NUCLEOTIDE SEQUENCE [LARGE SCALE GENOMIC DNA]</scope>
    <source>
        <strain evidence="3">EP-1</strain>
        <tissue evidence="3">Whole</tissue>
    </source>
</reference>
<sequence>MKRRQASTVSGYQGPSQLKKMPNSEQETRYPVSHRSLRITTIFLGAFGFFWWANGIGFSLGYCFYSLTFLQANFLPVFGVAIYIPVNIAYIYFVSRYIFCITAKSFPDPEGLRDARQNVARLVAAAIVGMAQFVTAVVWFSITETTEFKDKAPYAALFGCSFSFIWAYLVAIFAGVHETKCSRLVYAKRTASSYNNRQSVTADEIPVPPKDYYNYKSPYFPQRNA</sequence>
<keyword evidence="4" id="KW-1185">Reference proteome</keyword>
<dbReference type="EMBL" id="JAXCGZ010020854">
    <property type="protein sequence ID" value="KAK7065204.1"/>
    <property type="molecule type" value="Genomic_DNA"/>
</dbReference>
<feature type="transmembrane region" description="Helical" evidence="2">
    <location>
        <begin position="74"/>
        <end position="99"/>
    </location>
</feature>
<protein>
    <submittedName>
        <fullName evidence="3">Uncharacterized protein</fullName>
    </submittedName>
</protein>
<feature type="transmembrane region" description="Helical" evidence="2">
    <location>
        <begin position="119"/>
        <end position="142"/>
    </location>
</feature>
<keyword evidence="2" id="KW-0472">Membrane</keyword>
<dbReference type="AlphaFoldDB" id="A0AAN8WPR2"/>
<evidence type="ECO:0000256" key="2">
    <source>
        <dbReference type="SAM" id="Phobius"/>
    </source>
</evidence>